<evidence type="ECO:0000313" key="2">
    <source>
        <dbReference type="EMBL" id="VFQ60308.1"/>
    </source>
</evidence>
<dbReference type="SUPFAM" id="SSF56784">
    <property type="entry name" value="HAD-like"/>
    <property type="match status" value="1"/>
</dbReference>
<gene>
    <name evidence="2" type="ORF">CCAM_LOCUS2084</name>
</gene>
<protein>
    <recommendedName>
        <fullName evidence="1">FCP1 homology domain-containing protein</fullName>
    </recommendedName>
</protein>
<evidence type="ECO:0000313" key="3">
    <source>
        <dbReference type="Proteomes" id="UP000595140"/>
    </source>
</evidence>
<proteinExistence type="predicted"/>
<dbReference type="InterPro" id="IPR011948">
    <property type="entry name" value="Dullard_phosphatase"/>
</dbReference>
<dbReference type="Pfam" id="PF03031">
    <property type="entry name" value="NIF"/>
    <property type="match status" value="1"/>
</dbReference>
<name>A0A484K681_9ASTE</name>
<dbReference type="EMBL" id="OOIL02000115">
    <property type="protein sequence ID" value="VFQ60308.1"/>
    <property type="molecule type" value="Genomic_DNA"/>
</dbReference>
<dbReference type="AlphaFoldDB" id="A0A484K681"/>
<organism evidence="2 3">
    <name type="scientific">Cuscuta campestris</name>
    <dbReference type="NCBI Taxonomy" id="132261"/>
    <lineage>
        <taxon>Eukaryota</taxon>
        <taxon>Viridiplantae</taxon>
        <taxon>Streptophyta</taxon>
        <taxon>Embryophyta</taxon>
        <taxon>Tracheophyta</taxon>
        <taxon>Spermatophyta</taxon>
        <taxon>Magnoliopsida</taxon>
        <taxon>eudicotyledons</taxon>
        <taxon>Gunneridae</taxon>
        <taxon>Pentapetalae</taxon>
        <taxon>asterids</taxon>
        <taxon>lamiids</taxon>
        <taxon>Solanales</taxon>
        <taxon>Convolvulaceae</taxon>
        <taxon>Cuscuteae</taxon>
        <taxon>Cuscuta</taxon>
        <taxon>Cuscuta subgen. Grammica</taxon>
        <taxon>Cuscuta sect. Cleistogrammica</taxon>
    </lineage>
</organism>
<dbReference type="Proteomes" id="UP000595140">
    <property type="component" value="Unassembled WGS sequence"/>
</dbReference>
<keyword evidence="3" id="KW-1185">Reference proteome</keyword>
<evidence type="ECO:0000259" key="1">
    <source>
        <dbReference type="PROSITE" id="PS50969"/>
    </source>
</evidence>
<dbReference type="InterPro" id="IPR023214">
    <property type="entry name" value="HAD_sf"/>
</dbReference>
<sequence length="304" mass="34638">MVSKKTPAKCIRAHKNHLRRGRKRSPIKNPATATVASVVVASINKSLYTCRGRLVKIFSKLNCISGTPKKKTPIRKRSNYQILQKLPQPDLRRALFDNDEITLPPLITPGKSTVFLDLDETLIHSSTNPPPEKYDFAVRPVIDGERVDFYILKRPFVDEFLESLSKKFEIVVFTAGIKEYASLVLDKLDKKNLISHRLYRDSCKELDGKFVKDLSDLGRDMKRVVIVDDNPNSYALQPRNAVPIRPFTNDLEDGELKRLMEFFDGCDGVEDMRIAVQDFLCEDGDDCNNVLVEETPKSHSMKKL</sequence>
<dbReference type="PANTHER" id="PTHR12210">
    <property type="entry name" value="DULLARD PROTEIN PHOSPHATASE"/>
    <property type="match status" value="1"/>
</dbReference>
<dbReference type="SMART" id="SM00577">
    <property type="entry name" value="CPDc"/>
    <property type="match status" value="1"/>
</dbReference>
<dbReference type="NCBIfam" id="TIGR02251">
    <property type="entry name" value="HIF-SF_euk"/>
    <property type="match status" value="1"/>
</dbReference>
<dbReference type="PROSITE" id="PS50969">
    <property type="entry name" value="FCP1"/>
    <property type="match status" value="1"/>
</dbReference>
<reference evidence="2 3" key="1">
    <citation type="submission" date="2018-04" db="EMBL/GenBank/DDBJ databases">
        <authorList>
            <person name="Vogel A."/>
        </authorList>
    </citation>
    <scope>NUCLEOTIDE SEQUENCE [LARGE SCALE GENOMIC DNA]</scope>
</reference>
<dbReference type="InterPro" id="IPR004274">
    <property type="entry name" value="FCP1_dom"/>
</dbReference>
<dbReference type="OrthoDB" id="277011at2759"/>
<dbReference type="Gene3D" id="3.40.50.1000">
    <property type="entry name" value="HAD superfamily/HAD-like"/>
    <property type="match status" value="1"/>
</dbReference>
<dbReference type="FunFam" id="3.40.50.1000:FF:000093">
    <property type="entry name" value="NLI interacting factor-like phosphatase family protein"/>
    <property type="match status" value="1"/>
</dbReference>
<accession>A0A484K681</accession>
<dbReference type="InterPro" id="IPR036412">
    <property type="entry name" value="HAD-like_sf"/>
</dbReference>
<dbReference type="CDD" id="cd07521">
    <property type="entry name" value="HAD_FCP1-like"/>
    <property type="match status" value="1"/>
</dbReference>
<dbReference type="InterPro" id="IPR050365">
    <property type="entry name" value="TIM50"/>
</dbReference>
<dbReference type="GO" id="GO:0016791">
    <property type="term" value="F:phosphatase activity"/>
    <property type="evidence" value="ECO:0007669"/>
    <property type="project" value="InterPro"/>
</dbReference>
<feature type="domain" description="FCP1 homology" evidence="1">
    <location>
        <begin position="107"/>
        <end position="266"/>
    </location>
</feature>